<feature type="transmembrane region" description="Helical" evidence="8">
    <location>
        <begin position="1415"/>
        <end position="1440"/>
    </location>
</feature>
<feature type="compositionally biased region" description="Basic and acidic residues" evidence="7">
    <location>
        <begin position="79"/>
        <end position="90"/>
    </location>
</feature>
<feature type="compositionally biased region" description="Polar residues" evidence="7">
    <location>
        <begin position="1646"/>
        <end position="1655"/>
    </location>
</feature>
<evidence type="ECO:0008006" key="13">
    <source>
        <dbReference type="Google" id="ProtNLM"/>
    </source>
</evidence>
<evidence type="ECO:0000259" key="9">
    <source>
        <dbReference type="PROSITE" id="PS50835"/>
    </source>
</evidence>
<dbReference type="GO" id="GO:0003723">
    <property type="term" value="F:RNA binding"/>
    <property type="evidence" value="ECO:0007669"/>
    <property type="project" value="InterPro"/>
</dbReference>
<dbReference type="SUPFAM" id="SSF48726">
    <property type="entry name" value="Immunoglobulin"/>
    <property type="match status" value="8"/>
</dbReference>
<feature type="domain" description="Ig-like" evidence="9">
    <location>
        <begin position="1202"/>
        <end position="1286"/>
    </location>
</feature>
<keyword evidence="12" id="KW-1185">Reference proteome</keyword>
<evidence type="ECO:0000256" key="2">
    <source>
        <dbReference type="ARBA" id="ARBA00022737"/>
    </source>
</evidence>
<dbReference type="InterPro" id="IPR051275">
    <property type="entry name" value="Cell_adhesion_signaling"/>
</dbReference>
<comment type="subcellular location">
    <subcellularLocation>
        <location evidence="1">Membrane</location>
        <topology evidence="1">Single-pass type I membrane protein</topology>
    </subcellularLocation>
</comment>
<evidence type="ECO:0000256" key="5">
    <source>
        <dbReference type="ARBA" id="ARBA00023180"/>
    </source>
</evidence>
<dbReference type="GO" id="GO:0098609">
    <property type="term" value="P:cell-cell adhesion"/>
    <property type="evidence" value="ECO:0007669"/>
    <property type="project" value="TreeGrafter"/>
</dbReference>
<dbReference type="InterPro" id="IPR003599">
    <property type="entry name" value="Ig_sub"/>
</dbReference>
<dbReference type="Pfam" id="PF00041">
    <property type="entry name" value="fn3"/>
    <property type="match status" value="1"/>
</dbReference>
<dbReference type="InterPro" id="IPR029344">
    <property type="entry name" value="SLBP_RNA_bind"/>
</dbReference>
<evidence type="ECO:0000256" key="1">
    <source>
        <dbReference type="ARBA" id="ARBA00004479"/>
    </source>
</evidence>
<reference evidence="11 12" key="1">
    <citation type="journal article" date="2014" name="Nat. Genet.">
        <title>Genome and transcriptome of the porcine whipworm Trichuris suis.</title>
        <authorList>
            <person name="Jex A.R."/>
            <person name="Nejsum P."/>
            <person name="Schwarz E.M."/>
            <person name="Hu L."/>
            <person name="Young N.D."/>
            <person name="Hall R.S."/>
            <person name="Korhonen P.K."/>
            <person name="Liao S."/>
            <person name="Thamsborg S."/>
            <person name="Xia J."/>
            <person name="Xu P."/>
            <person name="Wang S."/>
            <person name="Scheerlinck J.P."/>
            <person name="Hofmann A."/>
            <person name="Sternberg P.W."/>
            <person name="Wang J."/>
            <person name="Gasser R.B."/>
        </authorList>
    </citation>
    <scope>NUCLEOTIDE SEQUENCE [LARGE SCALE GENOMIC DNA]</scope>
    <source>
        <strain evidence="11">DCEP-RM93M</strain>
    </source>
</reference>
<feature type="region of interest" description="Disordered" evidence="7">
    <location>
        <begin position="328"/>
        <end position="352"/>
    </location>
</feature>
<feature type="domain" description="Ig-like" evidence="9">
    <location>
        <begin position="398"/>
        <end position="482"/>
    </location>
</feature>
<dbReference type="PROSITE" id="PS50835">
    <property type="entry name" value="IG_LIKE"/>
    <property type="match status" value="9"/>
</dbReference>
<dbReference type="Pfam" id="PF08205">
    <property type="entry name" value="C2-set_2"/>
    <property type="match status" value="2"/>
</dbReference>
<feature type="domain" description="Ig-like" evidence="9">
    <location>
        <begin position="612"/>
        <end position="701"/>
    </location>
</feature>
<keyword evidence="6" id="KW-0393">Immunoglobulin domain</keyword>
<dbReference type="GO" id="GO:0005886">
    <property type="term" value="C:plasma membrane"/>
    <property type="evidence" value="ECO:0007669"/>
    <property type="project" value="TreeGrafter"/>
</dbReference>
<dbReference type="InterPro" id="IPR036116">
    <property type="entry name" value="FN3_sf"/>
</dbReference>
<feature type="domain" description="Ig-like" evidence="9">
    <location>
        <begin position="813"/>
        <end position="900"/>
    </location>
</feature>
<evidence type="ECO:0000313" key="12">
    <source>
        <dbReference type="Proteomes" id="UP000030764"/>
    </source>
</evidence>
<evidence type="ECO:0000259" key="10">
    <source>
        <dbReference type="PROSITE" id="PS50853"/>
    </source>
</evidence>
<evidence type="ECO:0000313" key="11">
    <source>
        <dbReference type="EMBL" id="KFD57480.1"/>
    </source>
</evidence>
<evidence type="ECO:0000256" key="3">
    <source>
        <dbReference type="ARBA" id="ARBA00023136"/>
    </source>
</evidence>
<dbReference type="InterPro" id="IPR003961">
    <property type="entry name" value="FN3_dom"/>
</dbReference>
<evidence type="ECO:0000256" key="4">
    <source>
        <dbReference type="ARBA" id="ARBA00023157"/>
    </source>
</evidence>
<protein>
    <recommendedName>
        <fullName evidence="13">Fibronectin type III domain protein</fullName>
    </recommendedName>
</protein>
<feature type="compositionally biased region" description="Basic and acidic residues" evidence="7">
    <location>
        <begin position="179"/>
        <end position="192"/>
    </location>
</feature>
<evidence type="ECO:0000256" key="6">
    <source>
        <dbReference type="ARBA" id="ARBA00023319"/>
    </source>
</evidence>
<dbReference type="GO" id="GO:0005911">
    <property type="term" value="C:cell-cell junction"/>
    <property type="evidence" value="ECO:0007669"/>
    <property type="project" value="TreeGrafter"/>
</dbReference>
<feature type="region of interest" description="Disordered" evidence="7">
    <location>
        <begin position="79"/>
        <end position="143"/>
    </location>
</feature>
<feature type="domain" description="Ig-like" evidence="9">
    <location>
        <begin position="504"/>
        <end position="601"/>
    </location>
</feature>
<feature type="domain" description="Ig-like" evidence="9">
    <location>
        <begin position="1012"/>
        <end position="1100"/>
    </location>
</feature>
<accession>A0A085MJT4</accession>
<dbReference type="InterPro" id="IPR003006">
    <property type="entry name" value="Ig/MHC_CS"/>
</dbReference>
<dbReference type="PANTHER" id="PTHR11640:SF31">
    <property type="entry name" value="IRREGULAR CHIASM C-ROUGHEST PROTEIN-RELATED"/>
    <property type="match status" value="1"/>
</dbReference>
<dbReference type="PANTHER" id="PTHR11640">
    <property type="entry name" value="NEPHRIN"/>
    <property type="match status" value="1"/>
</dbReference>
<dbReference type="Gene3D" id="1.10.8.1120">
    <property type="entry name" value="Histone RNA hairpin-binding protein RNA-binding domain"/>
    <property type="match status" value="1"/>
</dbReference>
<dbReference type="InterPro" id="IPR013783">
    <property type="entry name" value="Ig-like_fold"/>
</dbReference>
<feature type="domain" description="Fibronectin type-III" evidence="10">
    <location>
        <begin position="1305"/>
        <end position="1401"/>
    </location>
</feature>
<dbReference type="SMART" id="SM00409">
    <property type="entry name" value="IG"/>
    <property type="match status" value="8"/>
</dbReference>
<dbReference type="EMBL" id="KL363188">
    <property type="protein sequence ID" value="KFD57480.1"/>
    <property type="molecule type" value="Genomic_DNA"/>
</dbReference>
<keyword evidence="5" id="KW-0325">Glycoprotein</keyword>
<feature type="region of interest" description="Disordered" evidence="7">
    <location>
        <begin position="1"/>
        <end position="41"/>
    </location>
</feature>
<feature type="region of interest" description="Disordered" evidence="7">
    <location>
        <begin position="1636"/>
        <end position="1655"/>
    </location>
</feature>
<dbReference type="SMART" id="SM00060">
    <property type="entry name" value="FN3"/>
    <property type="match status" value="1"/>
</dbReference>
<dbReference type="CDD" id="cd00096">
    <property type="entry name" value="Ig"/>
    <property type="match status" value="1"/>
</dbReference>
<sequence length="1726" mass="190250">MAAFSSPPKRQGEACFSGVQTGKCSAKTTGSSAGEDSANLEEKNCLRKEDNIVESSPIDYDIFAEYCTDKSWMDIMEEEAMKDASSREPNKFVQSSNRPSSAEVKGDTDFSRFMNADESTVGPPTALGPSEQPKRKRPNLSDMLNDESWKKCRRISFLQQEDTRDVGNISEEESLSSEYLHDSESTLQERKHSIPVTESPTETAKILLNSLEVVSKKPRRIGPTLRPHYVSPKSGWEWNEDVLKQRSRDLSKGYNSDVYKRYLTKYPKKNRVKNTHPVTPNKYLKTSRRSWDMQVRIWRRSIYAFMGESIESDSSIYASSLSANSTSDSCDSDLSRQSSTSHSECSSVVSDEHPFASGEDTLTGLSMALRRHRSHVGTLLLLLLLLLAILARDASAEQQYFQVPPSNASVVEGETVILQCVVGNQYQQGRTHWTKDGIVLGFDYNLSGYERYRIVGTHALGEYNLEIVDVKLEDNGEFECQVLPTPGEEEGLRARALLNVLVAPKSITLGADKDGSKFETRSGRQFVTECRVSGSRPKADIRWYKNGLQIEDGTKFEETTRGEKLTTTISRLTWTARSEDDGALFTCQAFHPALPATKTLKTNFTLAVLYAPSVPEIRGYDGRPLKSGERVRLECYVANGNPLPELTWYRNEKVIDRTYVTNAKASVNEYEFVVDGSDNDVSYSCQATNAAVVAPLSSSVRLNVFYPPDTVELLVPESARVGQMVSLSCMSGASNPPAKILWVIDGKPIKENVNTVRPSTAMKGFHTFSNVSVQMTIERRDVSVVCSAVNEELPSTDGGRTSVTKTISILYAPETLTMFGHDNSPLIAGSVARLTCVAAGGNPLPTITWYKGKRRLNSGVRSSVSDNVAQSELTFTAAPSDNRATYKCTAANAVSEKELVAVANLTVHFPPESVSVHVKPNVLRAGDIAQLICESGSGNPAPVITWWKGGDSLTGMNVHNKSSTNGGWTVKSKLYVPLTAEEDTASYTCRASSPFISQTINEVVSLSVRYAPIFFLREPQQLTVLENETVTLNGTAFGNPDFITYEWLKDGQAVRSSFHRISHPKVVVSGALLVINEIDRAHAGHYSCKAHNAEGSTVITFNVVVRYSADIVYISQPAMVKIGERVTLDCDADAFPVVDQMTNWNRSNYNMSRAVVGYSKGKATLHLSHVDIEDSGAFTCIAYNGIGTASKKKTWIVVNHAPVIHKSTSYSKSASELGSQATLRCIARGAPEITWQWQRSNGEQLDYDVRFNTMNKQISPIEYESKLVVKKVQKEDYANYRCIARNELGTDRFDIPLIHLSIPDPPSDLIVTNVSQDSVALRWRANFDGGLPQQYRVRYYSQDSPDNVLYEKPVNVTHVVVRGLSPLTKYSFSVESFNRLGTKGIGSASIEAETTHMTSNSGAVSQQNVKEDIPVLVIVLVCLVGVVLLALNAVLVLCFIRRHRNRKLQVSEQKVLVQNNTESSPSTKTDTSFTEKAANVRLMEQTSAGITQYSTIDKQQNGTLRGQSDFEPNSTFRPVSQFSEDNVSLRTVIEIDSTGRPVLVKPYSPSRQPTYFSYQAADDYGDPPTDATYAERLRSNDLQRQFASPTLYQDGAFHAPPEDDFITPMMAPLRSISQEMNPYSGYNNYPTVGSSSSLRRPPFESASPSISRPTHSVGTVVYSNGRSPFAEVRPLASQPSEHGAYSLSGHSANVSGVNSPLLSTFSVAGTGRDYVSFDGGLAGDVV</sequence>
<dbReference type="SUPFAM" id="SSF49265">
    <property type="entry name" value="Fibronectin type III"/>
    <property type="match status" value="1"/>
</dbReference>
<keyword evidence="2" id="KW-0677">Repeat</keyword>
<dbReference type="InterPro" id="IPR013098">
    <property type="entry name" value="Ig_I-set"/>
</dbReference>
<dbReference type="Pfam" id="PF13927">
    <property type="entry name" value="Ig_3"/>
    <property type="match status" value="5"/>
</dbReference>
<dbReference type="Gene3D" id="2.60.40.10">
    <property type="entry name" value="Immunoglobulins"/>
    <property type="match status" value="10"/>
</dbReference>
<dbReference type="InterPro" id="IPR007110">
    <property type="entry name" value="Ig-like_dom"/>
</dbReference>
<name>A0A085MJT4_9BILA</name>
<dbReference type="InterPro" id="IPR038294">
    <property type="entry name" value="SLBP_RNA_bind_sf"/>
</dbReference>
<keyword evidence="3 8" id="KW-0472">Membrane</keyword>
<dbReference type="InterPro" id="IPR003598">
    <property type="entry name" value="Ig_sub2"/>
</dbReference>
<feature type="domain" description="Ig-like" evidence="9">
    <location>
        <begin position="708"/>
        <end position="808"/>
    </location>
</feature>
<dbReference type="Pfam" id="PF15247">
    <property type="entry name" value="SLBP_RNA_bind"/>
    <property type="match status" value="1"/>
</dbReference>
<dbReference type="InterPro" id="IPR036179">
    <property type="entry name" value="Ig-like_dom_sf"/>
</dbReference>
<evidence type="ECO:0000256" key="7">
    <source>
        <dbReference type="SAM" id="MobiDB-lite"/>
    </source>
</evidence>
<feature type="compositionally biased region" description="Low complexity" evidence="7">
    <location>
        <begin position="335"/>
        <end position="349"/>
    </location>
</feature>
<proteinExistence type="predicted"/>
<gene>
    <name evidence="11" type="ORF">M513_01583</name>
</gene>
<organism evidence="11 12">
    <name type="scientific">Trichuris suis</name>
    <name type="common">pig whipworm</name>
    <dbReference type="NCBI Taxonomy" id="68888"/>
    <lineage>
        <taxon>Eukaryota</taxon>
        <taxon>Metazoa</taxon>
        <taxon>Ecdysozoa</taxon>
        <taxon>Nematoda</taxon>
        <taxon>Enoplea</taxon>
        <taxon>Dorylaimia</taxon>
        <taxon>Trichinellida</taxon>
        <taxon>Trichuridae</taxon>
        <taxon>Trichuris</taxon>
    </lineage>
</organism>
<dbReference type="PROSITE" id="PS50853">
    <property type="entry name" value="FN3"/>
    <property type="match status" value="1"/>
</dbReference>
<keyword evidence="4" id="KW-1015">Disulfide bond</keyword>
<feature type="domain" description="Ig-like" evidence="9">
    <location>
        <begin position="911"/>
        <end position="1007"/>
    </location>
</feature>
<dbReference type="SMART" id="SM00408">
    <property type="entry name" value="IGc2"/>
    <property type="match status" value="8"/>
</dbReference>
<dbReference type="PROSITE" id="PS00290">
    <property type="entry name" value="IG_MHC"/>
    <property type="match status" value="1"/>
</dbReference>
<dbReference type="InterPro" id="IPR013162">
    <property type="entry name" value="CD80_C2-set"/>
</dbReference>
<evidence type="ECO:0000256" key="8">
    <source>
        <dbReference type="SAM" id="Phobius"/>
    </source>
</evidence>
<dbReference type="Proteomes" id="UP000030764">
    <property type="component" value="Unassembled WGS sequence"/>
</dbReference>
<feature type="region of interest" description="Disordered" evidence="7">
    <location>
        <begin position="169"/>
        <end position="198"/>
    </location>
</feature>
<feature type="compositionally biased region" description="Polar residues" evidence="7">
    <location>
        <begin position="18"/>
        <end position="34"/>
    </location>
</feature>
<dbReference type="Pfam" id="PF07679">
    <property type="entry name" value="I-set"/>
    <property type="match status" value="2"/>
</dbReference>
<feature type="domain" description="Ig-like" evidence="9">
    <location>
        <begin position="1109"/>
        <end position="1196"/>
    </location>
</feature>
<keyword evidence="8" id="KW-0812">Transmembrane</keyword>
<dbReference type="CDD" id="cd00063">
    <property type="entry name" value="FN3"/>
    <property type="match status" value="1"/>
</dbReference>
<dbReference type="GO" id="GO:0050839">
    <property type="term" value="F:cell adhesion molecule binding"/>
    <property type="evidence" value="ECO:0007669"/>
    <property type="project" value="TreeGrafter"/>
</dbReference>
<keyword evidence="8" id="KW-1133">Transmembrane helix</keyword>